<dbReference type="EMBL" id="ANJA01001614">
    <property type="protein sequence ID" value="ETO75920.1"/>
    <property type="molecule type" value="Genomic_DNA"/>
</dbReference>
<evidence type="ECO:0000313" key="1">
    <source>
        <dbReference type="EMBL" id="ETO75920.1"/>
    </source>
</evidence>
<dbReference type="OrthoDB" id="10274510at2759"/>
<reference evidence="1 2" key="1">
    <citation type="submission" date="2013-11" db="EMBL/GenBank/DDBJ databases">
        <title>The Genome Sequence of Phytophthora parasitica P1976.</title>
        <authorList>
            <consortium name="The Broad Institute Genomics Platform"/>
            <person name="Russ C."/>
            <person name="Tyler B."/>
            <person name="Panabieres F."/>
            <person name="Shan W."/>
            <person name="Tripathy S."/>
            <person name="Grunwald N."/>
            <person name="Machado M."/>
            <person name="Johnson C.S."/>
            <person name="Walker B."/>
            <person name="Young S."/>
            <person name="Zeng Q."/>
            <person name="Gargeya S."/>
            <person name="Fitzgerald M."/>
            <person name="Haas B."/>
            <person name="Abouelleil A."/>
            <person name="Allen A.W."/>
            <person name="Alvarado L."/>
            <person name="Arachchi H.M."/>
            <person name="Berlin A.M."/>
            <person name="Chapman S.B."/>
            <person name="Gainer-Dewar J."/>
            <person name="Goldberg J."/>
            <person name="Griggs A."/>
            <person name="Gujja S."/>
            <person name="Hansen M."/>
            <person name="Howarth C."/>
            <person name="Imamovic A."/>
            <person name="Ireland A."/>
            <person name="Larimer J."/>
            <person name="McCowan C."/>
            <person name="Murphy C."/>
            <person name="Pearson M."/>
            <person name="Poon T.W."/>
            <person name="Priest M."/>
            <person name="Roberts A."/>
            <person name="Saif S."/>
            <person name="Shea T."/>
            <person name="Sisk P."/>
            <person name="Sykes S."/>
            <person name="Wortman J."/>
            <person name="Nusbaum C."/>
            <person name="Birren B."/>
        </authorList>
    </citation>
    <scope>NUCLEOTIDE SEQUENCE [LARGE SCALE GENOMIC DNA]</scope>
    <source>
        <strain evidence="1 2">P1976</strain>
    </source>
</reference>
<accession>A0A081AAK9</accession>
<name>A0A081AAK9_PHYNI</name>
<gene>
    <name evidence="1" type="ORF">F444_08601</name>
</gene>
<dbReference type="Proteomes" id="UP000028582">
    <property type="component" value="Unassembled WGS sequence"/>
</dbReference>
<feature type="non-terminal residue" evidence="1">
    <location>
        <position position="1"/>
    </location>
</feature>
<comment type="caution">
    <text evidence="1">The sequence shown here is derived from an EMBL/GenBank/DDBJ whole genome shotgun (WGS) entry which is preliminary data.</text>
</comment>
<protein>
    <submittedName>
        <fullName evidence="1">Uncharacterized protein</fullName>
    </submittedName>
</protein>
<evidence type="ECO:0000313" key="2">
    <source>
        <dbReference type="Proteomes" id="UP000028582"/>
    </source>
</evidence>
<dbReference type="AlphaFoldDB" id="A0A081AAK9"/>
<organism evidence="1 2">
    <name type="scientific">Phytophthora nicotianae P1976</name>
    <dbReference type="NCBI Taxonomy" id="1317066"/>
    <lineage>
        <taxon>Eukaryota</taxon>
        <taxon>Sar</taxon>
        <taxon>Stramenopiles</taxon>
        <taxon>Oomycota</taxon>
        <taxon>Peronosporomycetes</taxon>
        <taxon>Peronosporales</taxon>
        <taxon>Peronosporaceae</taxon>
        <taxon>Phytophthora</taxon>
    </lineage>
</organism>
<sequence>DGLSQDEAADSKITFMESVLLIRLINAGHDSGSGNASGELTANP</sequence>
<proteinExistence type="predicted"/>